<dbReference type="InterPro" id="IPR051283">
    <property type="entry name" value="Sec_Metabolite_Acyltrans"/>
</dbReference>
<dbReference type="Gene3D" id="3.30.559.10">
    <property type="entry name" value="Chloramphenicol acetyltransferase-like domain"/>
    <property type="match status" value="1"/>
</dbReference>
<dbReference type="InterPro" id="IPR023213">
    <property type="entry name" value="CAT-like_dom_sf"/>
</dbReference>
<keyword evidence="1" id="KW-0808">Transferase</keyword>
<dbReference type="Proteomes" id="UP001600888">
    <property type="component" value="Unassembled WGS sequence"/>
</dbReference>
<dbReference type="PANTHER" id="PTHR31896:SF64">
    <property type="entry name" value="TRICHOTHECENE 3-O-ACETYLTRANSFERASE"/>
    <property type="match status" value="1"/>
</dbReference>
<comment type="caution">
    <text evidence="2">The sequence shown here is derived from an EMBL/GenBank/DDBJ whole genome shotgun (WGS) entry which is preliminary data.</text>
</comment>
<gene>
    <name evidence="2" type="ORF">FJTKL_05804</name>
</gene>
<accession>A0ABR4EY51</accession>
<dbReference type="PANTHER" id="PTHR31896">
    <property type="entry name" value="FAMILY REGULATORY PROTEIN, PUTATIVE (AFU_ORTHOLOGUE AFUA_3G14730)-RELATED"/>
    <property type="match status" value="1"/>
</dbReference>
<keyword evidence="3" id="KW-1185">Reference proteome</keyword>
<organism evidence="2 3">
    <name type="scientific">Diaporthe vaccinii</name>
    <dbReference type="NCBI Taxonomy" id="105482"/>
    <lineage>
        <taxon>Eukaryota</taxon>
        <taxon>Fungi</taxon>
        <taxon>Dikarya</taxon>
        <taxon>Ascomycota</taxon>
        <taxon>Pezizomycotina</taxon>
        <taxon>Sordariomycetes</taxon>
        <taxon>Sordariomycetidae</taxon>
        <taxon>Diaporthales</taxon>
        <taxon>Diaporthaceae</taxon>
        <taxon>Diaporthe</taxon>
        <taxon>Diaporthe eres species complex</taxon>
    </lineage>
</organism>
<proteinExistence type="predicted"/>
<dbReference type="EMBL" id="JBAWTH010000020">
    <property type="protein sequence ID" value="KAL2287319.1"/>
    <property type="molecule type" value="Genomic_DNA"/>
</dbReference>
<sequence length="299" mass="33658">MGSPEPDARHVKLARSLPMHRYDWWATGAPGYPAWATESTDATRPGPEEENLDQFMRLSPSTFPPWLTWDVAAPTEHVQLRFGAHEVANMKQAAQAALQHHMQQQDLDSPPISSFNALLAHLWILINRARQHQNTKDDIYLNITLGLRSRVRPQLPDTFTGSPVLVGHISHRAPDVCSREDLGTVALSIRDMVARFTPEAVTAYLHDAAYEVSPQRLWQTFLGRNHVLATSWARLGAYELDFCGTRPAHVHDNMPRADGMLQVMDVGGEGAKDFEVSLSLERQAMRRLLGDDLLRIYET</sequence>
<reference evidence="2 3" key="1">
    <citation type="submission" date="2024-03" db="EMBL/GenBank/DDBJ databases">
        <title>A high-quality draft genome sequence of Diaporthe vaccinii, a causative agent of upright dieback and viscid rot disease in cranberry plants.</title>
        <authorList>
            <person name="Sarrasin M."/>
            <person name="Lang B.F."/>
            <person name="Burger G."/>
        </authorList>
    </citation>
    <scope>NUCLEOTIDE SEQUENCE [LARGE SCALE GENOMIC DNA]</scope>
    <source>
        <strain evidence="2 3">IS7</strain>
    </source>
</reference>
<evidence type="ECO:0000256" key="1">
    <source>
        <dbReference type="ARBA" id="ARBA00022679"/>
    </source>
</evidence>
<protein>
    <submittedName>
        <fullName evidence="2">Uncharacterized protein</fullName>
    </submittedName>
</protein>
<name>A0ABR4EY51_9PEZI</name>
<evidence type="ECO:0000313" key="2">
    <source>
        <dbReference type="EMBL" id="KAL2287319.1"/>
    </source>
</evidence>
<dbReference type="Pfam" id="PF02458">
    <property type="entry name" value="Transferase"/>
    <property type="match status" value="1"/>
</dbReference>
<evidence type="ECO:0000313" key="3">
    <source>
        <dbReference type="Proteomes" id="UP001600888"/>
    </source>
</evidence>